<dbReference type="GO" id="GO:0005737">
    <property type="term" value="C:cytoplasm"/>
    <property type="evidence" value="ECO:0007669"/>
    <property type="project" value="TreeGrafter"/>
</dbReference>
<dbReference type="EMBL" id="VTPC01005723">
    <property type="protein sequence ID" value="KAF2895691.1"/>
    <property type="molecule type" value="Genomic_DNA"/>
</dbReference>
<comment type="subunit">
    <text evidence="5">Homotetramer.</text>
</comment>
<dbReference type="GO" id="GO:0004038">
    <property type="term" value="F:allantoinase activity"/>
    <property type="evidence" value="ECO:0007669"/>
    <property type="project" value="UniProtKB-EC"/>
</dbReference>
<comment type="catalytic activity">
    <reaction evidence="1">
        <text>(S)-allantoin + H2O = allantoate + H(+)</text>
        <dbReference type="Rhea" id="RHEA:17029"/>
        <dbReference type="ChEBI" id="CHEBI:15377"/>
        <dbReference type="ChEBI" id="CHEBI:15378"/>
        <dbReference type="ChEBI" id="CHEBI:15678"/>
        <dbReference type="ChEBI" id="CHEBI:17536"/>
        <dbReference type="EC" id="3.5.2.5"/>
    </reaction>
</comment>
<keyword evidence="8" id="KW-0378">Hydrolase</keyword>
<dbReference type="NCBIfam" id="TIGR03178">
    <property type="entry name" value="allantoinase"/>
    <property type="match status" value="1"/>
</dbReference>
<evidence type="ECO:0000313" key="13">
    <source>
        <dbReference type="Proteomes" id="UP000801492"/>
    </source>
</evidence>
<comment type="pathway">
    <text evidence="3">Nitrogen metabolism; (S)-allantoin degradation; allantoate from (S)-allantoin: step 1/1.</text>
</comment>
<dbReference type="PANTHER" id="PTHR43668">
    <property type="entry name" value="ALLANTOINASE"/>
    <property type="match status" value="1"/>
</dbReference>
<organism evidence="12 13">
    <name type="scientific">Ignelater luminosus</name>
    <name type="common">Cucubano</name>
    <name type="synonym">Pyrophorus luminosus</name>
    <dbReference type="NCBI Taxonomy" id="2038154"/>
    <lineage>
        <taxon>Eukaryota</taxon>
        <taxon>Metazoa</taxon>
        <taxon>Ecdysozoa</taxon>
        <taxon>Arthropoda</taxon>
        <taxon>Hexapoda</taxon>
        <taxon>Insecta</taxon>
        <taxon>Pterygota</taxon>
        <taxon>Neoptera</taxon>
        <taxon>Endopterygota</taxon>
        <taxon>Coleoptera</taxon>
        <taxon>Polyphaga</taxon>
        <taxon>Elateriformia</taxon>
        <taxon>Elateroidea</taxon>
        <taxon>Elateridae</taxon>
        <taxon>Agrypninae</taxon>
        <taxon>Pyrophorini</taxon>
        <taxon>Ignelater</taxon>
    </lineage>
</organism>
<comment type="caution">
    <text evidence="12">The sequence shown here is derived from an EMBL/GenBank/DDBJ whole genome shotgun (WGS) entry which is preliminary data.</text>
</comment>
<keyword evidence="9" id="KW-0862">Zinc</keyword>
<dbReference type="Proteomes" id="UP000801492">
    <property type="component" value="Unassembled WGS sequence"/>
</dbReference>
<evidence type="ECO:0000256" key="8">
    <source>
        <dbReference type="ARBA" id="ARBA00022801"/>
    </source>
</evidence>
<keyword evidence="10" id="KW-0732">Signal</keyword>
<evidence type="ECO:0000256" key="5">
    <source>
        <dbReference type="ARBA" id="ARBA00011881"/>
    </source>
</evidence>
<dbReference type="InterPro" id="IPR006680">
    <property type="entry name" value="Amidohydro-rel"/>
</dbReference>
<dbReference type="InterPro" id="IPR032466">
    <property type="entry name" value="Metal_Hydrolase"/>
</dbReference>
<evidence type="ECO:0000256" key="9">
    <source>
        <dbReference type="ARBA" id="ARBA00022833"/>
    </source>
</evidence>
<feature type="signal peptide" evidence="10">
    <location>
        <begin position="1"/>
        <end position="24"/>
    </location>
</feature>
<comment type="similarity">
    <text evidence="4">Belongs to the metallo-dependent hydrolases superfamily. Allantoinase family.</text>
</comment>
<evidence type="ECO:0000256" key="10">
    <source>
        <dbReference type="SAM" id="SignalP"/>
    </source>
</evidence>
<dbReference type="Pfam" id="PF01979">
    <property type="entry name" value="Amidohydro_1"/>
    <property type="match status" value="1"/>
</dbReference>
<evidence type="ECO:0000256" key="3">
    <source>
        <dbReference type="ARBA" id="ARBA00004968"/>
    </source>
</evidence>
<dbReference type="GO" id="GO:0008270">
    <property type="term" value="F:zinc ion binding"/>
    <property type="evidence" value="ECO:0007669"/>
    <property type="project" value="InterPro"/>
</dbReference>
<dbReference type="GO" id="GO:0006145">
    <property type="term" value="P:purine nucleobase catabolic process"/>
    <property type="evidence" value="ECO:0007669"/>
    <property type="project" value="TreeGrafter"/>
</dbReference>
<evidence type="ECO:0000256" key="6">
    <source>
        <dbReference type="ARBA" id="ARBA00012863"/>
    </source>
</evidence>
<accession>A0A8K0D219</accession>
<dbReference type="OrthoDB" id="1924787at2759"/>
<dbReference type="GO" id="GO:0050897">
    <property type="term" value="F:cobalt ion binding"/>
    <property type="evidence" value="ECO:0007669"/>
    <property type="project" value="InterPro"/>
</dbReference>
<evidence type="ECO:0000256" key="2">
    <source>
        <dbReference type="ARBA" id="ARBA00001947"/>
    </source>
</evidence>
<comment type="cofactor">
    <cofactor evidence="2">
        <name>Zn(2+)</name>
        <dbReference type="ChEBI" id="CHEBI:29105"/>
    </cofactor>
</comment>
<dbReference type="Gene3D" id="3.20.20.140">
    <property type="entry name" value="Metal-dependent hydrolases"/>
    <property type="match status" value="1"/>
</dbReference>
<sequence length="478" mass="52935">MIGNRLMLVLLLSCQISIISCCVAFNMEPVKLFISTNIIVEHKFLNGGILVGKDGKILKVLSKSETLVYRTYKDVEVIDVGDYVIMPGVIDSHVHVNEPGRTDWEGYETATKAAAAGGITTIVDMPLNSIPPTTTVQNFMTKIQAATGKTYVDVAFWGGVIPGNQDELIGLIKAGVVGFKCFMIESGVDEFPFVQPNDIEIAMKTLEKTNSVLAFHAEMNENTPVIGDPTVYETFLKSRPPSMELKAIATVIALAKRHPNVRTHIVHLSAAEALPLIVDAKKSGLNLTVETCHHYLNFKSEDIPNKATQYKCTPPIRDLKNQQILWEAVKHGILDMIVSDHSPCTPDLKELETGNFIRAWGGIASLQFGLSLFWTQLKNHGLSIFDINRYMTHMPAKLTGLHTHKGAIATNYDADFVIWDPHATILIEPSMIQHKNKLTPYMGKKLYGKVLKTVVRGQIVYEDGKQFNSPVGKLLINE</sequence>
<dbReference type="GO" id="GO:0000256">
    <property type="term" value="P:allantoin catabolic process"/>
    <property type="evidence" value="ECO:0007669"/>
    <property type="project" value="UniProtKB-UniPathway"/>
</dbReference>
<reference evidence="12" key="1">
    <citation type="submission" date="2019-08" db="EMBL/GenBank/DDBJ databases">
        <title>The genome of the North American firefly Photinus pyralis.</title>
        <authorList>
            <consortium name="Photinus pyralis genome working group"/>
            <person name="Fallon T.R."/>
            <person name="Sander Lower S.E."/>
            <person name="Weng J.-K."/>
        </authorList>
    </citation>
    <scope>NUCLEOTIDE SEQUENCE</scope>
    <source>
        <strain evidence="12">TRF0915ILg1</strain>
        <tissue evidence="12">Whole body</tissue>
    </source>
</reference>
<dbReference type="UniPathway" id="UPA00395">
    <property type="reaction ID" value="UER00653"/>
</dbReference>
<keyword evidence="13" id="KW-1185">Reference proteome</keyword>
<evidence type="ECO:0000256" key="1">
    <source>
        <dbReference type="ARBA" id="ARBA00001756"/>
    </source>
</evidence>
<dbReference type="PROSITE" id="PS00482">
    <property type="entry name" value="DIHYDROOROTASE_1"/>
    <property type="match status" value="1"/>
</dbReference>
<evidence type="ECO:0000256" key="7">
    <source>
        <dbReference type="ARBA" id="ARBA00022723"/>
    </source>
</evidence>
<keyword evidence="7" id="KW-0479">Metal-binding</keyword>
<dbReference type="EC" id="3.5.2.5" evidence="6"/>
<protein>
    <recommendedName>
        <fullName evidence="6">allantoinase</fullName>
        <ecNumber evidence="6">3.5.2.5</ecNumber>
    </recommendedName>
</protein>
<gene>
    <name evidence="12" type="ORF">ILUMI_10471</name>
</gene>
<dbReference type="SUPFAM" id="SSF51338">
    <property type="entry name" value="Composite domain of metallo-dependent hydrolases"/>
    <property type="match status" value="1"/>
</dbReference>
<name>A0A8K0D219_IGNLU</name>
<dbReference type="PROSITE" id="PS51257">
    <property type="entry name" value="PROKAR_LIPOPROTEIN"/>
    <property type="match status" value="1"/>
</dbReference>
<feature type="chain" id="PRO_5035419009" description="allantoinase" evidence="10">
    <location>
        <begin position="25"/>
        <end position="478"/>
    </location>
</feature>
<dbReference type="FunFam" id="3.20.20.140:FF:000032">
    <property type="entry name" value="Allantoinase Dal1"/>
    <property type="match status" value="1"/>
</dbReference>
<dbReference type="AlphaFoldDB" id="A0A8K0D219"/>
<dbReference type="InterPro" id="IPR017593">
    <property type="entry name" value="Allantoinase"/>
</dbReference>
<dbReference type="InterPro" id="IPR011059">
    <property type="entry name" value="Metal-dep_hydrolase_composite"/>
</dbReference>
<feature type="domain" description="Amidohydrolase-related" evidence="11">
    <location>
        <begin position="84"/>
        <end position="460"/>
    </location>
</feature>
<proteinExistence type="inferred from homology"/>
<evidence type="ECO:0000259" key="11">
    <source>
        <dbReference type="Pfam" id="PF01979"/>
    </source>
</evidence>
<dbReference type="PANTHER" id="PTHR43668:SF2">
    <property type="entry name" value="ALLANTOINASE"/>
    <property type="match status" value="1"/>
</dbReference>
<evidence type="ECO:0000313" key="12">
    <source>
        <dbReference type="EMBL" id="KAF2895691.1"/>
    </source>
</evidence>
<evidence type="ECO:0000256" key="4">
    <source>
        <dbReference type="ARBA" id="ARBA00010368"/>
    </source>
</evidence>
<dbReference type="InterPro" id="IPR050138">
    <property type="entry name" value="DHOase/Allantoinase_Hydrolase"/>
</dbReference>
<dbReference type="InterPro" id="IPR002195">
    <property type="entry name" value="Dihydroorotase_CS"/>
</dbReference>
<dbReference type="SUPFAM" id="SSF51556">
    <property type="entry name" value="Metallo-dependent hydrolases"/>
    <property type="match status" value="1"/>
</dbReference>